<keyword evidence="3" id="KW-0689">Ribosomal protein</keyword>
<dbReference type="PANTHER" id="PTHR37809:SF1">
    <property type="entry name" value="RIBOSOMAL PROTEIN S12 METHYLTHIOTRANSFERASE ACCESSORY FACTOR YCAO"/>
    <property type="match status" value="1"/>
</dbReference>
<proteinExistence type="predicted"/>
<dbReference type="Gene3D" id="3.30.160.660">
    <property type="match status" value="1"/>
</dbReference>
<dbReference type="Proteomes" id="UP000278440">
    <property type="component" value="Unassembled WGS sequence"/>
</dbReference>
<dbReference type="PROSITE" id="PS51664">
    <property type="entry name" value="YCAO"/>
    <property type="match status" value="1"/>
</dbReference>
<evidence type="ECO:0000259" key="2">
    <source>
        <dbReference type="PROSITE" id="PS51664"/>
    </source>
</evidence>
<dbReference type="AlphaFoldDB" id="A0A495XYG2"/>
<dbReference type="GO" id="GO:0005840">
    <property type="term" value="C:ribosome"/>
    <property type="evidence" value="ECO:0007669"/>
    <property type="project" value="UniProtKB-KW"/>
</dbReference>
<accession>A0A495XYG2</accession>
<feature type="domain" description="YcaO" evidence="2">
    <location>
        <begin position="98"/>
        <end position="483"/>
    </location>
</feature>
<protein>
    <submittedName>
        <fullName evidence="3">Ribosomal protein S12 methylthiotransferase accessory factor</fullName>
    </submittedName>
</protein>
<organism evidence="3 4">
    <name type="scientific">Terracoccus luteus</name>
    <dbReference type="NCBI Taxonomy" id="53356"/>
    <lineage>
        <taxon>Bacteria</taxon>
        <taxon>Bacillati</taxon>
        <taxon>Actinomycetota</taxon>
        <taxon>Actinomycetes</taxon>
        <taxon>Micrococcales</taxon>
        <taxon>Intrasporangiaceae</taxon>
        <taxon>Terracoccus</taxon>
    </lineage>
</organism>
<dbReference type="PANTHER" id="PTHR37809">
    <property type="entry name" value="RIBOSOMAL PROTEIN S12 METHYLTHIOTRANSFERASE ACCESSORY FACTOR YCAO"/>
    <property type="match status" value="1"/>
</dbReference>
<dbReference type="InterPro" id="IPR003776">
    <property type="entry name" value="YcaO-like_dom"/>
</dbReference>
<gene>
    <name evidence="3" type="ORF">DFJ68_0167</name>
</gene>
<comment type="caution">
    <text evidence="3">The sequence shown here is derived from an EMBL/GenBank/DDBJ whole genome shotgun (WGS) entry which is preliminary data.</text>
</comment>
<name>A0A495XYG2_9MICO</name>
<dbReference type="GO" id="GO:0016740">
    <property type="term" value="F:transferase activity"/>
    <property type="evidence" value="ECO:0007669"/>
    <property type="project" value="UniProtKB-KW"/>
</dbReference>
<keyword evidence="4" id="KW-1185">Reference proteome</keyword>
<evidence type="ECO:0000256" key="1">
    <source>
        <dbReference type="SAM" id="MobiDB-lite"/>
    </source>
</evidence>
<dbReference type="Gene3D" id="3.30.40.250">
    <property type="match status" value="1"/>
</dbReference>
<reference evidence="3 4" key="1">
    <citation type="submission" date="2018-10" db="EMBL/GenBank/DDBJ databases">
        <title>Sequencing the genomes of 1000 actinobacteria strains.</title>
        <authorList>
            <person name="Klenk H.-P."/>
        </authorList>
    </citation>
    <scope>NUCLEOTIDE SEQUENCE [LARGE SCALE GENOMIC DNA]</scope>
    <source>
        <strain evidence="3 4">DSM 44267</strain>
    </source>
</reference>
<dbReference type="RefSeq" id="WP_170165680.1">
    <property type="nucleotide sequence ID" value="NZ_RBXT01000001.1"/>
</dbReference>
<keyword evidence="3" id="KW-0687">Ribonucleoprotein</keyword>
<dbReference type="Pfam" id="PF02624">
    <property type="entry name" value="YcaO"/>
    <property type="match status" value="1"/>
</dbReference>
<feature type="region of interest" description="Disordered" evidence="1">
    <location>
        <begin position="1"/>
        <end position="48"/>
    </location>
</feature>
<sequence length="540" mass="57017">MTEPTEPTEPAEPAEPAEPTGHPDGPQGVGGTDPAVTRHPGGYDTPGDPALAAVTDRFVGLLGADNLVEFSLTPFDHVGVPVWQSWWSEGERTSGGIGYGPTQQRARVGALGECVEHATAARSLPSSRQEEGSLAELRARLGEDAVVDPRTLGLPAGADFDDDRPLVWWPTRRLRDDATVWAPAEFVASSGGELPAPPPGGWLTTPVSNGLGAGSTRAQAVSHAVLEIFQRDGNGLTFRALDAGRVVELDEVTDPSTLVVLGALRSAGVDVTVKLGATDFGVPNLYVVGTGPGDDVVVATACGEAAHPDREVALSKAVLEFASARARKAFMHGPLDRVHEVAPDGYDAVIAAMRPENEEQRVLDAMVGWLRMPEETWRPLVYSTVLRRDTTTAFSSLPTTTVEGHDALLADVAGRLAAEGFDILVHDLVDERGADAGVQAVKAIVPGLEVETVAYGRIGERNAARLVALGRDDLMRVGERPGEGWSQVHLTAAGRERLGSDAWLDRRAVDAVAADLLPLYREPGRHTAQQVLSAGGGARV</sequence>
<evidence type="ECO:0000313" key="3">
    <source>
        <dbReference type="EMBL" id="RKT76768.1"/>
    </source>
</evidence>
<evidence type="ECO:0000313" key="4">
    <source>
        <dbReference type="Proteomes" id="UP000278440"/>
    </source>
</evidence>
<dbReference type="EMBL" id="RBXT01000001">
    <property type="protein sequence ID" value="RKT76768.1"/>
    <property type="molecule type" value="Genomic_DNA"/>
</dbReference>
<dbReference type="Gene3D" id="3.30.1330.230">
    <property type="match status" value="1"/>
</dbReference>
<keyword evidence="3" id="KW-0808">Transferase</keyword>